<keyword evidence="2" id="KW-1185">Reference proteome</keyword>
<keyword evidence="1" id="KW-0489">Methyltransferase</keyword>
<dbReference type="OrthoDB" id="9810361at2"/>
<dbReference type="Proteomes" id="UP000254920">
    <property type="component" value="Unassembled WGS sequence"/>
</dbReference>
<gene>
    <name evidence="1" type="ORF">NCTC12475_00370</name>
</gene>
<dbReference type="GeneID" id="93090813"/>
<sequence length="121" mass="14142">MSKFDFTFDSGACKKCGGKCCTGESGYIWISKDEIFALCKHLNTSFDDFKHNYLIKVGFKFSLKEKNYNNGKACIFFDEENLNCSIYDFRPNQCKTFPFWSHFKNNFDELERECIGVKKLS</sequence>
<dbReference type="InterPro" id="IPR005358">
    <property type="entry name" value="Puta_zinc/iron-chelating_dom"/>
</dbReference>
<evidence type="ECO:0000313" key="2">
    <source>
        <dbReference type="Proteomes" id="UP000254920"/>
    </source>
</evidence>
<dbReference type="EMBL" id="UFVD01000001">
    <property type="protein sequence ID" value="SUX10137.1"/>
    <property type="molecule type" value="Genomic_DNA"/>
</dbReference>
<evidence type="ECO:0000313" key="1">
    <source>
        <dbReference type="EMBL" id="SUX10137.1"/>
    </source>
</evidence>
<dbReference type="STRING" id="32024.GCA_000788295_00360"/>
<organism evidence="1 2">
    <name type="scientific">Campylobacter sputorum subsp. sputorum</name>
    <dbReference type="NCBI Taxonomy" id="32024"/>
    <lineage>
        <taxon>Bacteria</taxon>
        <taxon>Pseudomonadati</taxon>
        <taxon>Campylobacterota</taxon>
        <taxon>Epsilonproteobacteria</taxon>
        <taxon>Campylobacterales</taxon>
        <taxon>Campylobacteraceae</taxon>
        <taxon>Campylobacter</taxon>
    </lineage>
</organism>
<name>A0A381DHQ4_9BACT</name>
<keyword evidence="1" id="KW-0282">Flagellum</keyword>
<dbReference type="PANTHER" id="PTHR35866:SF1">
    <property type="entry name" value="YKGJ FAMILY CYSTEINE CLUSTER PROTEIN"/>
    <property type="match status" value="1"/>
</dbReference>
<proteinExistence type="predicted"/>
<dbReference type="RefSeq" id="WP_089182631.1">
    <property type="nucleotide sequence ID" value="NZ_CP043427.1"/>
</dbReference>
<keyword evidence="1" id="KW-0966">Cell projection</keyword>
<dbReference type="GO" id="GO:0032259">
    <property type="term" value="P:methylation"/>
    <property type="evidence" value="ECO:0007669"/>
    <property type="project" value="UniProtKB-KW"/>
</dbReference>
<dbReference type="GO" id="GO:0008168">
    <property type="term" value="F:methyltransferase activity"/>
    <property type="evidence" value="ECO:0007669"/>
    <property type="project" value="UniProtKB-KW"/>
</dbReference>
<reference evidence="1 2" key="1">
    <citation type="submission" date="2018-06" db="EMBL/GenBank/DDBJ databases">
        <authorList>
            <consortium name="Pathogen Informatics"/>
            <person name="Doyle S."/>
        </authorList>
    </citation>
    <scope>NUCLEOTIDE SEQUENCE [LARGE SCALE GENOMIC DNA]</scope>
    <source>
        <strain evidence="1 2">NCTC12475</strain>
    </source>
</reference>
<keyword evidence="1" id="KW-0969">Cilium</keyword>
<dbReference type="AlphaFoldDB" id="A0A381DHQ4"/>
<dbReference type="Pfam" id="PF03692">
    <property type="entry name" value="CxxCxxCC"/>
    <property type="match status" value="1"/>
</dbReference>
<protein>
    <submittedName>
        <fullName evidence="1">Flagellin N-methylase</fullName>
    </submittedName>
</protein>
<dbReference type="PANTHER" id="PTHR35866">
    <property type="entry name" value="PUTATIVE-RELATED"/>
    <property type="match status" value="1"/>
</dbReference>
<keyword evidence="1" id="KW-0808">Transferase</keyword>
<accession>A0A381DHQ4</accession>